<organism evidence="4 5">
    <name type="scientific">Methylobacterium indicum</name>
    <dbReference type="NCBI Taxonomy" id="1775910"/>
    <lineage>
        <taxon>Bacteria</taxon>
        <taxon>Pseudomonadati</taxon>
        <taxon>Pseudomonadota</taxon>
        <taxon>Alphaproteobacteria</taxon>
        <taxon>Hyphomicrobiales</taxon>
        <taxon>Methylobacteriaceae</taxon>
        <taxon>Methylobacterium</taxon>
    </lineage>
</organism>
<evidence type="ECO:0000313" key="4">
    <source>
        <dbReference type="EMBL" id="BCM85135.1"/>
    </source>
</evidence>
<dbReference type="PROSITE" id="PS01148">
    <property type="entry name" value="UPF0033"/>
    <property type="match status" value="1"/>
</dbReference>
<dbReference type="RefSeq" id="WP_048428373.1">
    <property type="nucleotide sequence ID" value="NZ_AP024145.1"/>
</dbReference>
<evidence type="ECO:0000259" key="3">
    <source>
        <dbReference type="PROSITE" id="PS01148"/>
    </source>
</evidence>
<evidence type="ECO:0000313" key="5">
    <source>
        <dbReference type="Proteomes" id="UP000663508"/>
    </source>
</evidence>
<gene>
    <name evidence="4" type="ORF">mvi_35960</name>
</gene>
<sequence>MQRHDLDLRGLKCPLPVLRTAKALRGLTPGESLSVRCTDPMAAIDIPNLLRERGDHLDRMLKDDGLLTFEIRRGDGIDDAPDRETRNDETGEHEAQENAA</sequence>
<dbReference type="Pfam" id="PF01206">
    <property type="entry name" value="TusA"/>
    <property type="match status" value="1"/>
</dbReference>
<dbReference type="SUPFAM" id="SSF64307">
    <property type="entry name" value="SirA-like"/>
    <property type="match status" value="1"/>
</dbReference>
<evidence type="ECO:0000256" key="2">
    <source>
        <dbReference type="SAM" id="MobiDB-lite"/>
    </source>
</evidence>
<dbReference type="AlphaFoldDB" id="A0A8H8WV20"/>
<dbReference type="CDD" id="cd00291">
    <property type="entry name" value="SirA_YedF_YeeD"/>
    <property type="match status" value="1"/>
</dbReference>
<dbReference type="EMBL" id="AP024145">
    <property type="protein sequence ID" value="BCM85135.1"/>
    <property type="molecule type" value="Genomic_DNA"/>
</dbReference>
<feature type="domain" description="UPF0033" evidence="3">
    <location>
        <begin position="6"/>
        <end position="30"/>
    </location>
</feature>
<comment type="similarity">
    <text evidence="1">Belongs to the sulfur carrier protein TusA family.</text>
</comment>
<reference evidence="4" key="1">
    <citation type="submission" date="2020-11" db="EMBL/GenBank/DDBJ databases">
        <title>Complete genome sequence of a novel pathogenic Methylobacterium strain isolated from rice in Vietnam.</title>
        <authorList>
            <person name="Lai K."/>
            <person name="Okazaki S."/>
            <person name="Higashi K."/>
            <person name="Mori H."/>
            <person name="Toyoda A."/>
            <person name="Kurokawa K."/>
        </authorList>
    </citation>
    <scope>NUCLEOTIDE SEQUENCE</scope>
    <source>
        <strain evidence="4">VL1</strain>
    </source>
</reference>
<dbReference type="PANTHER" id="PTHR33279">
    <property type="entry name" value="SULFUR CARRIER PROTEIN YEDF-RELATED"/>
    <property type="match status" value="1"/>
</dbReference>
<dbReference type="InterPro" id="IPR001455">
    <property type="entry name" value="TusA-like"/>
</dbReference>
<feature type="region of interest" description="Disordered" evidence="2">
    <location>
        <begin position="73"/>
        <end position="100"/>
    </location>
</feature>
<accession>A0A8H8WV20</accession>
<dbReference type="Proteomes" id="UP000663508">
    <property type="component" value="Chromosome"/>
</dbReference>
<dbReference type="Gene3D" id="3.30.110.40">
    <property type="entry name" value="TusA-like domain"/>
    <property type="match status" value="1"/>
</dbReference>
<proteinExistence type="inferred from homology"/>
<protein>
    <recommendedName>
        <fullName evidence="3">UPF0033 domain-containing protein</fullName>
    </recommendedName>
</protein>
<dbReference type="KEGG" id="mind:mvi_35960"/>
<name>A0A8H8WV20_9HYPH</name>
<evidence type="ECO:0000256" key="1">
    <source>
        <dbReference type="ARBA" id="ARBA00008984"/>
    </source>
</evidence>
<dbReference type="InterPro" id="IPR036868">
    <property type="entry name" value="TusA-like_sf"/>
</dbReference>
<dbReference type="PANTHER" id="PTHR33279:SF6">
    <property type="entry name" value="SULFUR CARRIER PROTEIN YEDF-RELATED"/>
    <property type="match status" value="1"/>
</dbReference>